<keyword evidence="5" id="KW-1185">Reference proteome</keyword>
<dbReference type="Pfam" id="PF04012">
    <property type="entry name" value="PspA_IM30"/>
    <property type="match status" value="1"/>
</dbReference>
<feature type="compositionally biased region" description="Low complexity" evidence="3">
    <location>
        <begin position="223"/>
        <end position="239"/>
    </location>
</feature>
<dbReference type="EMBL" id="JAKKUT010000002">
    <property type="protein sequence ID" value="MDG2990613.1"/>
    <property type="molecule type" value="Genomic_DNA"/>
</dbReference>
<gene>
    <name evidence="4" type="ORF">L3556_06645</name>
</gene>
<reference evidence="4" key="2">
    <citation type="submission" date="2022-01" db="EMBL/GenBank/DDBJ databases">
        <authorList>
            <person name="Zivanovic Y."/>
            <person name="Moreira D."/>
            <person name="Lopez-Garcia P."/>
        </authorList>
    </citation>
    <scope>NUCLEOTIDE SEQUENCE</scope>
    <source>
        <strain evidence="4">G9</strain>
    </source>
</reference>
<organism evidence="4 5">
    <name type="scientific">Candidatus Synechococcus calcipolaris G9</name>
    <dbReference type="NCBI Taxonomy" id="1497997"/>
    <lineage>
        <taxon>Bacteria</taxon>
        <taxon>Bacillati</taxon>
        <taxon>Cyanobacteriota</taxon>
        <taxon>Cyanophyceae</taxon>
        <taxon>Synechococcales</taxon>
        <taxon>Synechococcaceae</taxon>
        <taxon>Synechococcus</taxon>
    </lineage>
</organism>
<name>A0ABT6EXV7_9SYNE</name>
<accession>A0ABT6EXV7</accession>
<comment type="similarity">
    <text evidence="1">Belongs to the PspA/Vipp/IM30 family.</text>
</comment>
<proteinExistence type="inferred from homology"/>
<dbReference type="PANTHER" id="PTHR31088">
    <property type="entry name" value="MEMBRANE-ASSOCIATED PROTEIN VIPP1, CHLOROPLASTIC"/>
    <property type="match status" value="1"/>
</dbReference>
<keyword evidence="2" id="KW-0175">Coiled coil</keyword>
<evidence type="ECO:0000256" key="2">
    <source>
        <dbReference type="SAM" id="Coils"/>
    </source>
</evidence>
<dbReference type="Proteomes" id="UP001154265">
    <property type="component" value="Unassembled WGS sequence"/>
</dbReference>
<feature type="coiled-coil region" evidence="2">
    <location>
        <begin position="40"/>
        <end position="74"/>
    </location>
</feature>
<sequence>MGLFDRVSRVVRANLNAVVSSAEDPEKILEQTVIDMQEDLVQMRQAVAQAIASQKRLEQQYRQNQQQATEWERRAKLALTKGDESLAMEALNRKKTAAETAMALKTQLDQTDGQVKALKSNMTALESKIAEAKTKKEMLTARARAAKASEQIHQAVSKVGTSSSMAAFDRMEDKVMQLEARSEAIAELSTDSLESQFAQLEAGSDVAFQLEALKDEIEREKIGQASGPAGALPPSSSTSDDSVMDAQVVDSSPIDPELQRLREQLENS</sequence>
<comment type="caution">
    <text evidence="4">The sequence shown here is derived from an EMBL/GenBank/DDBJ whole genome shotgun (WGS) entry which is preliminary data.</text>
</comment>
<evidence type="ECO:0000313" key="5">
    <source>
        <dbReference type="Proteomes" id="UP001154265"/>
    </source>
</evidence>
<protein>
    <submittedName>
        <fullName evidence="4">PspA/IM30 family protein</fullName>
    </submittedName>
</protein>
<dbReference type="RefSeq" id="WP_277866519.1">
    <property type="nucleotide sequence ID" value="NZ_JAKKUT010000002.1"/>
</dbReference>
<feature type="compositionally biased region" description="Basic and acidic residues" evidence="3">
    <location>
        <begin position="257"/>
        <end position="268"/>
    </location>
</feature>
<reference evidence="4" key="1">
    <citation type="journal article" date="2022" name="Genome Biol. Evol.">
        <title>A New Gene Family Diagnostic for Intracellular Biomineralization of Amorphous Ca Carbonates by Cyanobacteria.</title>
        <authorList>
            <person name="Benzerara K."/>
            <person name="Duprat E."/>
            <person name="Bitard-Feildel T."/>
            <person name="Caumes G."/>
            <person name="Cassier-Chauvat C."/>
            <person name="Chauvat F."/>
            <person name="Dezi M."/>
            <person name="Diop S.I."/>
            <person name="Gaschignard G."/>
            <person name="Gorgen S."/>
            <person name="Gugger M."/>
            <person name="Lopez-Garcia P."/>
            <person name="Millet M."/>
            <person name="Skouri-Panet F."/>
            <person name="Moreira D."/>
            <person name="Callebaut I."/>
        </authorList>
    </citation>
    <scope>NUCLEOTIDE SEQUENCE</scope>
    <source>
        <strain evidence="4">G9</strain>
    </source>
</reference>
<evidence type="ECO:0000256" key="1">
    <source>
        <dbReference type="ARBA" id="ARBA00043985"/>
    </source>
</evidence>
<evidence type="ECO:0000313" key="4">
    <source>
        <dbReference type="EMBL" id="MDG2990613.1"/>
    </source>
</evidence>
<evidence type="ECO:0000256" key="3">
    <source>
        <dbReference type="SAM" id="MobiDB-lite"/>
    </source>
</evidence>
<dbReference type="InterPro" id="IPR007157">
    <property type="entry name" value="PspA_VIPP1"/>
</dbReference>
<feature type="region of interest" description="Disordered" evidence="3">
    <location>
        <begin position="220"/>
        <end position="268"/>
    </location>
</feature>
<dbReference type="PANTHER" id="PTHR31088:SF6">
    <property type="entry name" value="PHAGE SHOCK PROTEIN A"/>
    <property type="match status" value="1"/>
</dbReference>
<feature type="coiled-coil region" evidence="2">
    <location>
        <begin position="101"/>
        <end position="188"/>
    </location>
</feature>